<evidence type="ECO:0000313" key="1">
    <source>
        <dbReference type="EMBL" id="KIM86484.1"/>
    </source>
</evidence>
<dbReference type="EMBL" id="KN832982">
    <property type="protein sequence ID" value="KIM86484.1"/>
    <property type="molecule type" value="Genomic_DNA"/>
</dbReference>
<dbReference type="OrthoDB" id="3232711at2759"/>
<organism evidence="1 2">
    <name type="scientific">Piloderma croceum (strain F 1598)</name>
    <dbReference type="NCBI Taxonomy" id="765440"/>
    <lineage>
        <taxon>Eukaryota</taxon>
        <taxon>Fungi</taxon>
        <taxon>Dikarya</taxon>
        <taxon>Basidiomycota</taxon>
        <taxon>Agaricomycotina</taxon>
        <taxon>Agaricomycetes</taxon>
        <taxon>Agaricomycetidae</taxon>
        <taxon>Atheliales</taxon>
        <taxon>Atheliaceae</taxon>
        <taxon>Piloderma</taxon>
    </lineage>
</organism>
<keyword evidence="2" id="KW-1185">Reference proteome</keyword>
<dbReference type="InParanoid" id="A0A0C3G3K2"/>
<proteinExistence type="predicted"/>
<dbReference type="STRING" id="765440.A0A0C3G3K2"/>
<sequence length="270" mass="30696">MFLSLDMDIQGQQESMCQEVEGLEHCTTLVKHIQHFQDIQHLYMPGLNPQLLGHLLQSASHNPLSSVHVEDSILFMPSDLPNDLWRQHCAPGLASVKDCLQYAEAYESLDHLQHHLCNCMFTKKFKVKNVTVLDPADVCALNEWQLTEQEKVEEPELHEKCGTNMGMTDEDNEEDLADIRVVEKSAEEEEVVLLDEEMRQVLGFCDWKNVWWKAQIVHRTEGSGEGTVVLPELTEGLSAFAHEQAAMETALVTSFAGKWRVVQEWACPLL</sequence>
<dbReference type="Proteomes" id="UP000054166">
    <property type="component" value="Unassembled WGS sequence"/>
</dbReference>
<evidence type="ECO:0000313" key="2">
    <source>
        <dbReference type="Proteomes" id="UP000054166"/>
    </source>
</evidence>
<reference evidence="1 2" key="1">
    <citation type="submission" date="2014-04" db="EMBL/GenBank/DDBJ databases">
        <authorList>
            <consortium name="DOE Joint Genome Institute"/>
            <person name="Kuo A."/>
            <person name="Tarkka M."/>
            <person name="Buscot F."/>
            <person name="Kohler A."/>
            <person name="Nagy L.G."/>
            <person name="Floudas D."/>
            <person name="Copeland A."/>
            <person name="Barry K.W."/>
            <person name="Cichocki N."/>
            <person name="Veneault-Fourrey C."/>
            <person name="LaButti K."/>
            <person name="Lindquist E.A."/>
            <person name="Lipzen A."/>
            <person name="Lundell T."/>
            <person name="Morin E."/>
            <person name="Murat C."/>
            <person name="Sun H."/>
            <person name="Tunlid A."/>
            <person name="Henrissat B."/>
            <person name="Grigoriev I.V."/>
            <person name="Hibbett D.S."/>
            <person name="Martin F."/>
            <person name="Nordberg H.P."/>
            <person name="Cantor M.N."/>
            <person name="Hua S.X."/>
        </authorList>
    </citation>
    <scope>NUCLEOTIDE SEQUENCE [LARGE SCALE GENOMIC DNA]</scope>
    <source>
        <strain evidence="1 2">F 1598</strain>
    </source>
</reference>
<dbReference type="AlphaFoldDB" id="A0A0C3G3K2"/>
<name>A0A0C3G3K2_PILCF</name>
<dbReference type="HOGENOM" id="CLU_1031015_0_0_1"/>
<accession>A0A0C3G3K2</accession>
<reference evidence="2" key="2">
    <citation type="submission" date="2015-01" db="EMBL/GenBank/DDBJ databases">
        <title>Evolutionary Origins and Diversification of the Mycorrhizal Mutualists.</title>
        <authorList>
            <consortium name="DOE Joint Genome Institute"/>
            <consortium name="Mycorrhizal Genomics Consortium"/>
            <person name="Kohler A."/>
            <person name="Kuo A."/>
            <person name="Nagy L.G."/>
            <person name="Floudas D."/>
            <person name="Copeland A."/>
            <person name="Barry K.W."/>
            <person name="Cichocki N."/>
            <person name="Veneault-Fourrey C."/>
            <person name="LaButti K."/>
            <person name="Lindquist E.A."/>
            <person name="Lipzen A."/>
            <person name="Lundell T."/>
            <person name="Morin E."/>
            <person name="Murat C."/>
            <person name="Riley R."/>
            <person name="Ohm R."/>
            <person name="Sun H."/>
            <person name="Tunlid A."/>
            <person name="Henrissat B."/>
            <person name="Grigoriev I.V."/>
            <person name="Hibbett D.S."/>
            <person name="Martin F."/>
        </authorList>
    </citation>
    <scope>NUCLEOTIDE SEQUENCE [LARGE SCALE GENOMIC DNA]</scope>
    <source>
        <strain evidence="2">F 1598</strain>
    </source>
</reference>
<gene>
    <name evidence="1" type="ORF">PILCRDRAFT_4962</name>
</gene>
<protein>
    <submittedName>
        <fullName evidence="1">Uncharacterized protein</fullName>
    </submittedName>
</protein>